<evidence type="ECO:0000256" key="5">
    <source>
        <dbReference type="ARBA" id="ARBA00022989"/>
    </source>
</evidence>
<dbReference type="STRING" id="45354.A0A1L0BN50"/>
<feature type="transmembrane region" description="Helical" evidence="7">
    <location>
        <begin position="12"/>
        <end position="35"/>
    </location>
</feature>
<dbReference type="AlphaFoldDB" id="A0A1L0BN50"/>
<feature type="transmembrane region" description="Helical" evidence="7">
    <location>
        <begin position="380"/>
        <end position="399"/>
    </location>
</feature>
<organism evidence="8 9">
    <name type="scientific">Sungouiella intermedia</name>
    <dbReference type="NCBI Taxonomy" id="45354"/>
    <lineage>
        <taxon>Eukaryota</taxon>
        <taxon>Fungi</taxon>
        <taxon>Dikarya</taxon>
        <taxon>Ascomycota</taxon>
        <taxon>Saccharomycotina</taxon>
        <taxon>Pichiomycetes</taxon>
        <taxon>Metschnikowiaceae</taxon>
        <taxon>Sungouiella</taxon>
    </lineage>
</organism>
<feature type="transmembrane region" description="Helical" evidence="7">
    <location>
        <begin position="529"/>
        <end position="551"/>
    </location>
</feature>
<dbReference type="GO" id="GO:0000329">
    <property type="term" value="C:fungal-type vacuole membrane"/>
    <property type="evidence" value="ECO:0007669"/>
    <property type="project" value="TreeGrafter"/>
</dbReference>
<evidence type="ECO:0000313" key="8">
    <source>
        <dbReference type="EMBL" id="SGZ51602.1"/>
    </source>
</evidence>
<dbReference type="EMBL" id="LT635758">
    <property type="protein sequence ID" value="SGZ51602.1"/>
    <property type="molecule type" value="Genomic_DNA"/>
</dbReference>
<feature type="transmembrane region" description="Helical" evidence="7">
    <location>
        <begin position="338"/>
        <end position="360"/>
    </location>
</feature>
<reference evidence="8 9" key="1">
    <citation type="submission" date="2016-10" db="EMBL/GenBank/DDBJ databases">
        <authorList>
            <person name="de Groot N.N."/>
        </authorList>
    </citation>
    <scope>NUCLEOTIDE SEQUENCE [LARGE SCALE GENOMIC DNA]</scope>
    <source>
        <strain evidence="8 9">CBS 141442</strain>
    </source>
</reference>
<feature type="transmembrane region" description="Helical" evidence="7">
    <location>
        <begin position="103"/>
        <end position="123"/>
    </location>
</feature>
<keyword evidence="9" id="KW-1185">Reference proteome</keyword>
<feature type="transmembrane region" description="Helical" evidence="7">
    <location>
        <begin position="498"/>
        <end position="517"/>
    </location>
</feature>
<feature type="transmembrane region" description="Helical" evidence="7">
    <location>
        <begin position="195"/>
        <end position="217"/>
    </location>
</feature>
<feature type="transmembrane region" description="Helical" evidence="7">
    <location>
        <begin position="229"/>
        <end position="248"/>
    </location>
</feature>
<proteinExistence type="inferred from homology"/>
<keyword evidence="4 7" id="KW-0812">Transmembrane</keyword>
<sequence>MLANEVPANRRLLQCASAIFWCLLSGGPIFGFAALKPVLIREKVYESVCDISINGTTSGWGQTLVMDPEKFGSLTLSLVKGIVTVAEEESVAKCTDQDLKLNMMFTVGAMLTNVSAIVIGRSLDLFGPKFCGLVGAGFLYLACAIFIFSKTIEASPLLSFIDPYLVGYGSMALGGPFAYMSSFQLSNSFPSKSGTILAIITGAFDASSALFLVYRIVYNASNQTFTLDQFFKIYLLVPTFITIMQIVLMPTDSYKTAPDTTLCVNDSAEVIEAATETDALLASEVAHHPPATGRRDSIGDALKQPYATEGEEFLVEHSGGIFGILHGYSAKYQLKTPWFYLMCLFATIQMLRLNYFVATVGTQYSYLLHSVSKATLLNRFFDIALPLGGIISIPFVGIFLDYCSTVVVLTVLLLVSLLIGVLGLLPSFYAGLLNVAIFVAYRPFFYTAISDFCAKVFGFDTFGTVYGSIICISGVVNFFQSTLDKLTHTTFKMNPTPINIVLVLTTLVIGTITILYVKQQAGHYISTGKAYFCTVLSAFAIVILSVIGYLFKIGHESMMGSTSDPEDGDAVAHTVFGAVFVYLAFFVFCGSQVYLIQRENRIKL</sequence>
<accession>A0A1L0BN50</accession>
<dbReference type="PANTHER" id="PTHR20772">
    <property type="entry name" value="PROTEIN FMP42"/>
    <property type="match status" value="1"/>
</dbReference>
<feature type="transmembrane region" description="Helical" evidence="7">
    <location>
        <begin position="571"/>
        <end position="596"/>
    </location>
</feature>
<protein>
    <submittedName>
        <fullName evidence="8">CIC11C00000001341</fullName>
    </submittedName>
</protein>
<comment type="similarity">
    <text evidence="2">Belongs to the SLC43A transporter (TC 2.A.1.44) family.</text>
</comment>
<dbReference type="SUPFAM" id="SSF103473">
    <property type="entry name" value="MFS general substrate transporter"/>
    <property type="match status" value="1"/>
</dbReference>
<dbReference type="Proteomes" id="UP000182334">
    <property type="component" value="Chromosome III"/>
</dbReference>
<feature type="transmembrane region" description="Helical" evidence="7">
    <location>
        <begin position="164"/>
        <end position="183"/>
    </location>
</feature>
<dbReference type="InterPro" id="IPR036259">
    <property type="entry name" value="MFS_trans_sf"/>
</dbReference>
<evidence type="ECO:0000256" key="1">
    <source>
        <dbReference type="ARBA" id="ARBA00004141"/>
    </source>
</evidence>
<dbReference type="PANTHER" id="PTHR20772:SF2">
    <property type="entry name" value="PROTEIN FMP42"/>
    <property type="match status" value="1"/>
</dbReference>
<dbReference type="OrthoDB" id="330047at2759"/>
<evidence type="ECO:0000256" key="3">
    <source>
        <dbReference type="ARBA" id="ARBA00022448"/>
    </source>
</evidence>
<feature type="transmembrane region" description="Helical" evidence="7">
    <location>
        <begin position="130"/>
        <end position="152"/>
    </location>
</feature>
<evidence type="ECO:0000313" key="9">
    <source>
        <dbReference type="Proteomes" id="UP000182334"/>
    </source>
</evidence>
<evidence type="ECO:0000256" key="4">
    <source>
        <dbReference type="ARBA" id="ARBA00022692"/>
    </source>
</evidence>
<dbReference type="Pfam" id="PF23489">
    <property type="entry name" value="V-ATPase_su_f"/>
    <property type="match status" value="1"/>
</dbReference>
<keyword evidence="3" id="KW-0813">Transport</keyword>
<keyword evidence="6 7" id="KW-0472">Membrane</keyword>
<evidence type="ECO:0000256" key="6">
    <source>
        <dbReference type="ARBA" id="ARBA00023136"/>
    </source>
</evidence>
<dbReference type="InterPro" id="IPR056552">
    <property type="entry name" value="Ribonucl_Kappa"/>
</dbReference>
<name>A0A1L0BN50_9ASCO</name>
<gene>
    <name evidence="8" type="ORF">SAMEA4029010_CIC11G00000001341</name>
</gene>
<evidence type="ECO:0000256" key="2">
    <source>
        <dbReference type="ARBA" id="ARBA00006595"/>
    </source>
</evidence>
<feature type="transmembrane region" description="Helical" evidence="7">
    <location>
        <begin position="431"/>
        <end position="449"/>
    </location>
</feature>
<dbReference type="InterPro" id="IPR052599">
    <property type="entry name" value="SLC43A_AATransporter"/>
</dbReference>
<feature type="transmembrane region" description="Helical" evidence="7">
    <location>
        <begin position="406"/>
        <end position="425"/>
    </location>
</feature>
<evidence type="ECO:0000256" key="7">
    <source>
        <dbReference type="SAM" id="Phobius"/>
    </source>
</evidence>
<feature type="transmembrane region" description="Helical" evidence="7">
    <location>
        <begin position="456"/>
        <end position="478"/>
    </location>
</feature>
<keyword evidence="5 7" id="KW-1133">Transmembrane helix</keyword>
<comment type="subcellular location">
    <subcellularLocation>
        <location evidence="1">Membrane</location>
        <topology evidence="1">Multi-pass membrane protein</topology>
    </subcellularLocation>
</comment>